<keyword evidence="2" id="KW-1185">Reference proteome</keyword>
<dbReference type="AlphaFoldDB" id="A0A5B7GC71"/>
<gene>
    <name evidence="1" type="ORF">E2C01_050473</name>
</gene>
<reference evidence="1 2" key="1">
    <citation type="submission" date="2019-05" db="EMBL/GenBank/DDBJ databases">
        <title>Another draft genome of Portunus trituberculatus and its Hox gene families provides insights of decapod evolution.</title>
        <authorList>
            <person name="Jeong J.-H."/>
            <person name="Song I."/>
            <person name="Kim S."/>
            <person name="Choi T."/>
            <person name="Kim D."/>
            <person name="Ryu S."/>
            <person name="Kim W."/>
        </authorList>
    </citation>
    <scope>NUCLEOTIDE SEQUENCE [LARGE SCALE GENOMIC DNA]</scope>
    <source>
        <tissue evidence="1">Muscle</tissue>
    </source>
</reference>
<protein>
    <submittedName>
        <fullName evidence="1">Uncharacterized protein</fullName>
    </submittedName>
</protein>
<evidence type="ECO:0000313" key="2">
    <source>
        <dbReference type="Proteomes" id="UP000324222"/>
    </source>
</evidence>
<sequence>MNPVNKGSHAPRFSTPSVVVMTPDMLLLLLRWWQSPKGGWATGVGLAMLQCCFLALPASVAMVEECPAVVISKTRAGRAPNQECSRASTSTSG</sequence>
<name>A0A5B7GC71_PORTR</name>
<comment type="caution">
    <text evidence="1">The sequence shown here is derived from an EMBL/GenBank/DDBJ whole genome shotgun (WGS) entry which is preliminary data.</text>
</comment>
<dbReference type="EMBL" id="VSRR010014000">
    <property type="protein sequence ID" value="MPC56512.1"/>
    <property type="molecule type" value="Genomic_DNA"/>
</dbReference>
<proteinExistence type="predicted"/>
<accession>A0A5B7GC71</accession>
<dbReference type="Proteomes" id="UP000324222">
    <property type="component" value="Unassembled WGS sequence"/>
</dbReference>
<organism evidence="1 2">
    <name type="scientific">Portunus trituberculatus</name>
    <name type="common">Swimming crab</name>
    <name type="synonym">Neptunus trituberculatus</name>
    <dbReference type="NCBI Taxonomy" id="210409"/>
    <lineage>
        <taxon>Eukaryota</taxon>
        <taxon>Metazoa</taxon>
        <taxon>Ecdysozoa</taxon>
        <taxon>Arthropoda</taxon>
        <taxon>Crustacea</taxon>
        <taxon>Multicrustacea</taxon>
        <taxon>Malacostraca</taxon>
        <taxon>Eumalacostraca</taxon>
        <taxon>Eucarida</taxon>
        <taxon>Decapoda</taxon>
        <taxon>Pleocyemata</taxon>
        <taxon>Brachyura</taxon>
        <taxon>Eubrachyura</taxon>
        <taxon>Portunoidea</taxon>
        <taxon>Portunidae</taxon>
        <taxon>Portuninae</taxon>
        <taxon>Portunus</taxon>
    </lineage>
</organism>
<evidence type="ECO:0000313" key="1">
    <source>
        <dbReference type="EMBL" id="MPC56512.1"/>
    </source>
</evidence>